<gene>
    <name evidence="2" type="ORF">H8711_11855</name>
</gene>
<reference evidence="2" key="1">
    <citation type="submission" date="2020-08" db="EMBL/GenBank/DDBJ databases">
        <title>Genome public.</title>
        <authorList>
            <person name="Liu C."/>
            <person name="Sun Q."/>
        </authorList>
    </citation>
    <scope>NUCLEOTIDE SEQUENCE</scope>
    <source>
        <strain evidence="2">NSJ-31</strain>
    </source>
</reference>
<comment type="caution">
    <text evidence="2">The sequence shown here is derived from an EMBL/GenBank/DDBJ whole genome shotgun (WGS) entry which is preliminary data.</text>
</comment>
<dbReference type="InterPro" id="IPR036514">
    <property type="entry name" value="SGNH_hydro_sf"/>
</dbReference>
<proteinExistence type="predicted"/>
<dbReference type="GO" id="GO:0004622">
    <property type="term" value="F:phosphatidylcholine lysophospholipase activity"/>
    <property type="evidence" value="ECO:0007669"/>
    <property type="project" value="TreeGrafter"/>
</dbReference>
<dbReference type="RefSeq" id="WP_249283661.1">
    <property type="nucleotide sequence ID" value="NZ_JACRST010000028.1"/>
</dbReference>
<dbReference type="AlphaFoldDB" id="A0A926E200"/>
<organism evidence="2 3">
    <name type="scientific">Ligaoa zhengdingensis</name>
    <dbReference type="NCBI Taxonomy" id="2763658"/>
    <lineage>
        <taxon>Bacteria</taxon>
        <taxon>Bacillati</taxon>
        <taxon>Bacillota</taxon>
        <taxon>Clostridia</taxon>
        <taxon>Eubacteriales</taxon>
        <taxon>Oscillospiraceae</taxon>
        <taxon>Ligaoa</taxon>
    </lineage>
</organism>
<accession>A0A926E200</accession>
<name>A0A926E200_9FIRM</name>
<dbReference type="InterPro" id="IPR051532">
    <property type="entry name" value="Ester_Hydrolysis_Enzymes"/>
</dbReference>
<sequence length="219" mass="23938">MAAANPLTYLEAIRGMLAKQWPDNRTVNLVCHGHSVPAGYFATPFVNTFEAYPALLHRAIKERFPFAVLNVIVTAIGGENSVQGAARFDSEVLNHRPDVLTIDYALNDRMVGLDAAEAAWRSMIERALAVGVKVILLTPTWDETYFDRSEGWEQLTAHAAQVRRLAAEYGVGLADSFAAFEGYLGAGGALTDLLSHVNHPSGLGHRLVCRELAAFFRAK</sequence>
<keyword evidence="3" id="KW-1185">Reference proteome</keyword>
<dbReference type="Proteomes" id="UP000653127">
    <property type="component" value="Unassembled WGS sequence"/>
</dbReference>
<feature type="domain" description="SGNH hydrolase-type esterase" evidence="1">
    <location>
        <begin position="31"/>
        <end position="207"/>
    </location>
</feature>
<evidence type="ECO:0000259" key="1">
    <source>
        <dbReference type="Pfam" id="PF13472"/>
    </source>
</evidence>
<dbReference type="InterPro" id="IPR013830">
    <property type="entry name" value="SGNH_hydro"/>
</dbReference>
<dbReference type="EMBL" id="JACRST010000028">
    <property type="protein sequence ID" value="MBC8547619.1"/>
    <property type="molecule type" value="Genomic_DNA"/>
</dbReference>
<evidence type="ECO:0000313" key="2">
    <source>
        <dbReference type="EMBL" id="MBC8547619.1"/>
    </source>
</evidence>
<protein>
    <submittedName>
        <fullName evidence="2">SGNH/GDSL hydrolase family protein</fullName>
    </submittedName>
</protein>
<dbReference type="Gene3D" id="3.40.50.1110">
    <property type="entry name" value="SGNH hydrolase"/>
    <property type="match status" value="1"/>
</dbReference>
<keyword evidence="2" id="KW-0378">Hydrolase</keyword>
<dbReference type="SUPFAM" id="SSF52266">
    <property type="entry name" value="SGNH hydrolase"/>
    <property type="match status" value="1"/>
</dbReference>
<dbReference type="Pfam" id="PF13472">
    <property type="entry name" value="Lipase_GDSL_2"/>
    <property type="match status" value="1"/>
</dbReference>
<dbReference type="PANTHER" id="PTHR30383">
    <property type="entry name" value="THIOESTERASE 1/PROTEASE 1/LYSOPHOSPHOLIPASE L1"/>
    <property type="match status" value="1"/>
</dbReference>
<dbReference type="PANTHER" id="PTHR30383:SF5">
    <property type="entry name" value="SGNH HYDROLASE-TYPE ESTERASE DOMAIN-CONTAINING PROTEIN"/>
    <property type="match status" value="1"/>
</dbReference>
<evidence type="ECO:0000313" key="3">
    <source>
        <dbReference type="Proteomes" id="UP000653127"/>
    </source>
</evidence>